<dbReference type="EC" id="4.2.1.33" evidence="6"/>
<dbReference type="GO" id="GO:0016853">
    <property type="term" value="F:isomerase activity"/>
    <property type="evidence" value="ECO:0007669"/>
    <property type="project" value="UniProtKB-KW"/>
</dbReference>
<evidence type="ECO:0000256" key="6">
    <source>
        <dbReference type="ARBA" id="ARBA00011998"/>
    </source>
</evidence>
<keyword evidence="15" id="KW-1185">Reference proteome</keyword>
<dbReference type="InterPro" id="IPR050075">
    <property type="entry name" value="LeuD"/>
</dbReference>
<dbReference type="InterPro" id="IPR000573">
    <property type="entry name" value="AconitaseA/IPMdHydase_ssu_swvl"/>
</dbReference>
<dbReference type="InterPro" id="IPR015928">
    <property type="entry name" value="Aconitase/3IPM_dehydase_swvl"/>
</dbReference>
<evidence type="ECO:0000256" key="10">
    <source>
        <dbReference type="ARBA" id="ARBA00023304"/>
    </source>
</evidence>
<keyword evidence="14" id="KW-0413">Isomerase</keyword>
<dbReference type="Proteomes" id="UP000243002">
    <property type="component" value="Unassembled WGS sequence"/>
</dbReference>
<evidence type="ECO:0000256" key="4">
    <source>
        <dbReference type="ARBA" id="ARBA00009845"/>
    </source>
</evidence>
<dbReference type="OrthoDB" id="9777465at2"/>
<accession>A0A2P7MV06</accession>
<keyword evidence="9" id="KW-0456">Lyase</keyword>
<dbReference type="RefSeq" id="WP_106632333.1">
    <property type="nucleotide sequence ID" value="NZ_PXXO01000008.1"/>
</dbReference>
<reference evidence="14 15" key="1">
    <citation type="journal article" date="2018" name="Environ. Microbiol.">
        <title>Ecological and genomic features of two widespread freshwater picocyanobacteria.</title>
        <authorList>
            <person name="Cabello-Yeves P.J."/>
            <person name="Picazo A."/>
            <person name="Camacho A."/>
            <person name="Callieri C."/>
            <person name="Rosselli R."/>
            <person name="Roda-Garcia J.J."/>
            <person name="Coutinho F.H."/>
            <person name="Rodriguez-Valera F."/>
        </authorList>
    </citation>
    <scope>NUCLEOTIDE SEQUENCE [LARGE SCALE GENOMIC DNA]</scope>
    <source>
        <strain evidence="14 15">Tous</strain>
    </source>
</reference>
<evidence type="ECO:0000259" key="13">
    <source>
        <dbReference type="Pfam" id="PF00694"/>
    </source>
</evidence>
<feature type="domain" description="Aconitase A/isopropylmalate dehydratase small subunit swivel" evidence="13">
    <location>
        <begin position="23"/>
        <end position="118"/>
    </location>
</feature>
<keyword evidence="10" id="KW-0100">Branched-chain amino acid biosynthesis</keyword>
<proteinExistence type="inferred from homology"/>
<evidence type="ECO:0000256" key="2">
    <source>
        <dbReference type="ARBA" id="ARBA00002695"/>
    </source>
</evidence>
<evidence type="ECO:0000256" key="9">
    <source>
        <dbReference type="ARBA" id="ARBA00023239"/>
    </source>
</evidence>
<comment type="similarity">
    <text evidence="4">Belongs to the LeuD family. LeuD type 1 subfamily.</text>
</comment>
<evidence type="ECO:0000256" key="3">
    <source>
        <dbReference type="ARBA" id="ARBA00004729"/>
    </source>
</evidence>
<evidence type="ECO:0000256" key="1">
    <source>
        <dbReference type="ARBA" id="ARBA00000491"/>
    </source>
</evidence>
<keyword evidence="7" id="KW-0432">Leucine biosynthesis</keyword>
<dbReference type="PANTHER" id="PTHR43345">
    <property type="entry name" value="3-ISOPROPYLMALATE DEHYDRATASE SMALL SUBUNIT 2-RELATED-RELATED"/>
    <property type="match status" value="1"/>
</dbReference>
<evidence type="ECO:0000256" key="7">
    <source>
        <dbReference type="ARBA" id="ARBA00022430"/>
    </source>
</evidence>
<comment type="caution">
    <text evidence="14">The sequence shown here is derived from an EMBL/GenBank/DDBJ whole genome shotgun (WGS) entry which is preliminary data.</text>
</comment>
<sequence length="204" mass="21898">MTTSSFPFGPVSAVRGRAVVIAGDDIDTDRIIPARFLKCVTFDGLGEQVFADDRAELSGEHPFDRAELQGASVLVVNRNFGCGSSREHAPQALMRWGIRALVGESFAEIFYGNCLALGIPCFTASHASVLSLQEALIADNYQELSLSLATASLENSQGQLWQLELQSGPQQMLASGQWDATSQLLANDGELARTAASLPYINGF</sequence>
<evidence type="ECO:0000256" key="8">
    <source>
        <dbReference type="ARBA" id="ARBA00022605"/>
    </source>
</evidence>
<evidence type="ECO:0000313" key="14">
    <source>
        <dbReference type="EMBL" id="PSJ05074.1"/>
    </source>
</evidence>
<dbReference type="NCBIfam" id="NF002458">
    <property type="entry name" value="PRK01641.1"/>
    <property type="match status" value="1"/>
</dbReference>
<dbReference type="Pfam" id="PF00694">
    <property type="entry name" value="Aconitase_C"/>
    <property type="match status" value="1"/>
</dbReference>
<comment type="function">
    <text evidence="2">Catalyzes the isomerization between 2-isopropylmalate and 3-isopropylmalate, via the formation of 2-isopropylmaleate.</text>
</comment>
<gene>
    <name evidence="14" type="ORF">C7K55_08375</name>
</gene>
<dbReference type="CDD" id="cd01577">
    <property type="entry name" value="IPMI_Swivel"/>
    <property type="match status" value="1"/>
</dbReference>
<comment type="catalytic activity">
    <reaction evidence="1">
        <text>(2R,3S)-3-isopropylmalate = (2S)-2-isopropylmalate</text>
        <dbReference type="Rhea" id="RHEA:32287"/>
        <dbReference type="ChEBI" id="CHEBI:1178"/>
        <dbReference type="ChEBI" id="CHEBI:35121"/>
        <dbReference type="EC" id="4.2.1.33"/>
    </reaction>
</comment>
<dbReference type="GO" id="GO:0003861">
    <property type="term" value="F:3-isopropylmalate dehydratase activity"/>
    <property type="evidence" value="ECO:0007669"/>
    <property type="project" value="UniProtKB-EC"/>
</dbReference>
<dbReference type="AlphaFoldDB" id="A0A2P7MV06"/>
<evidence type="ECO:0000256" key="5">
    <source>
        <dbReference type="ARBA" id="ARBA00011271"/>
    </source>
</evidence>
<dbReference type="SUPFAM" id="SSF52016">
    <property type="entry name" value="LeuD/IlvD-like"/>
    <property type="match status" value="1"/>
</dbReference>
<evidence type="ECO:0000313" key="15">
    <source>
        <dbReference type="Proteomes" id="UP000243002"/>
    </source>
</evidence>
<dbReference type="GO" id="GO:0009098">
    <property type="term" value="P:L-leucine biosynthetic process"/>
    <property type="evidence" value="ECO:0007669"/>
    <property type="project" value="UniProtKB-KW"/>
</dbReference>
<evidence type="ECO:0000256" key="11">
    <source>
        <dbReference type="ARBA" id="ARBA00031631"/>
    </source>
</evidence>
<evidence type="ECO:0000256" key="12">
    <source>
        <dbReference type="ARBA" id="ARBA00033368"/>
    </source>
</evidence>
<keyword evidence="8" id="KW-0028">Amino-acid biosynthesis</keyword>
<dbReference type="PANTHER" id="PTHR43345:SF5">
    <property type="entry name" value="3-ISOPROPYLMALATE DEHYDRATASE SMALL SUBUNIT"/>
    <property type="match status" value="1"/>
</dbReference>
<dbReference type="InterPro" id="IPR033940">
    <property type="entry name" value="IPMI_Swivel"/>
</dbReference>
<dbReference type="EMBL" id="PXXO01000008">
    <property type="protein sequence ID" value="PSJ05074.1"/>
    <property type="molecule type" value="Genomic_DNA"/>
</dbReference>
<dbReference type="Gene3D" id="3.20.19.10">
    <property type="entry name" value="Aconitase, domain 4"/>
    <property type="match status" value="1"/>
</dbReference>
<comment type="subunit">
    <text evidence="5">Heterodimer of LeuC and LeuD.</text>
</comment>
<comment type="pathway">
    <text evidence="3">Amino-acid biosynthesis; L-leucine biosynthesis; L-leucine from 3-methyl-2-oxobutanoate: step 2/4.</text>
</comment>
<name>A0A2P7MV06_9CYAN</name>
<protein>
    <recommendedName>
        <fullName evidence="6">3-isopropylmalate dehydratase</fullName>
        <ecNumber evidence="6">4.2.1.33</ecNumber>
    </recommendedName>
    <alternativeName>
        <fullName evidence="11">Alpha-IPM isomerase</fullName>
    </alternativeName>
    <alternativeName>
        <fullName evidence="12">Isopropylmalate isomerase</fullName>
    </alternativeName>
</protein>
<organism evidence="14 15">
    <name type="scientific">Cyanobium usitatum str. Tous</name>
    <dbReference type="NCBI Taxonomy" id="2116684"/>
    <lineage>
        <taxon>Bacteria</taxon>
        <taxon>Bacillati</taxon>
        <taxon>Cyanobacteriota</taxon>
        <taxon>Cyanophyceae</taxon>
        <taxon>Synechococcales</taxon>
        <taxon>Prochlorococcaceae</taxon>
        <taxon>Cyanobium</taxon>
    </lineage>
</organism>